<name>A0A2A9DQP1_9CORY</name>
<dbReference type="EMBL" id="PDJF01000001">
    <property type="protein sequence ID" value="PFG28904.1"/>
    <property type="molecule type" value="Genomic_DNA"/>
</dbReference>
<sequence>MGRKNRRIRGRDTRPLPRDGATLYGLEETEGPSWTHGDIYLVRRIGSARAVKYYVCPGCNQQIVPGVAHVVAWPKYTGRQGEDRRHWHNHCWQRR</sequence>
<evidence type="ECO:0000313" key="2">
    <source>
        <dbReference type="EMBL" id="PFG28904.1"/>
    </source>
</evidence>
<accession>A0A2A9DQP1</accession>
<protein>
    <recommendedName>
        <fullName evidence="4">ATP/GTP-binding protein</fullName>
    </recommendedName>
</protein>
<evidence type="ECO:0000256" key="1">
    <source>
        <dbReference type="SAM" id="MobiDB-lite"/>
    </source>
</evidence>
<evidence type="ECO:0000313" key="3">
    <source>
        <dbReference type="Proteomes" id="UP000221653"/>
    </source>
</evidence>
<comment type="caution">
    <text evidence="2">The sequence shown here is derived from an EMBL/GenBank/DDBJ whole genome shotgun (WGS) entry which is preliminary data.</text>
</comment>
<feature type="region of interest" description="Disordered" evidence="1">
    <location>
        <begin position="1"/>
        <end position="24"/>
    </location>
</feature>
<dbReference type="RefSeq" id="WP_098389285.1">
    <property type="nucleotide sequence ID" value="NZ_LS483404.1"/>
</dbReference>
<dbReference type="AlphaFoldDB" id="A0A2A9DQP1"/>
<keyword evidence="3" id="KW-1185">Reference proteome</keyword>
<reference evidence="2 3" key="1">
    <citation type="submission" date="2017-10" db="EMBL/GenBank/DDBJ databases">
        <title>Sequencing the genomes of 1000 actinobacteria strains.</title>
        <authorList>
            <person name="Klenk H.-P."/>
        </authorList>
    </citation>
    <scope>NUCLEOTIDE SEQUENCE [LARGE SCALE GENOMIC DNA]</scope>
    <source>
        <strain evidence="2 3">DSM 20688</strain>
    </source>
</reference>
<organism evidence="2 3">
    <name type="scientific">Corynebacterium renale</name>
    <dbReference type="NCBI Taxonomy" id="1724"/>
    <lineage>
        <taxon>Bacteria</taxon>
        <taxon>Bacillati</taxon>
        <taxon>Actinomycetota</taxon>
        <taxon>Actinomycetes</taxon>
        <taxon>Mycobacteriales</taxon>
        <taxon>Corynebacteriaceae</taxon>
        <taxon>Corynebacterium</taxon>
    </lineage>
</organism>
<dbReference type="Proteomes" id="UP000221653">
    <property type="component" value="Unassembled WGS sequence"/>
</dbReference>
<proteinExistence type="predicted"/>
<gene>
    <name evidence="2" type="ORF">ATK06_2033</name>
</gene>
<dbReference type="OrthoDB" id="3381577at2"/>
<evidence type="ECO:0008006" key="4">
    <source>
        <dbReference type="Google" id="ProtNLM"/>
    </source>
</evidence>